<comment type="caution">
    <text evidence="1">The sequence shown here is derived from an EMBL/GenBank/DDBJ whole genome shotgun (WGS) entry which is preliminary data.</text>
</comment>
<evidence type="ECO:0000313" key="2">
    <source>
        <dbReference type="Proteomes" id="UP001057402"/>
    </source>
</evidence>
<proteinExistence type="predicted"/>
<gene>
    <name evidence="1" type="ORF">MLD38_017137</name>
</gene>
<name>A0ACB9QPV3_9MYRT</name>
<evidence type="ECO:0000313" key="1">
    <source>
        <dbReference type="EMBL" id="KAI4368594.1"/>
    </source>
</evidence>
<keyword evidence="2" id="KW-1185">Reference proteome</keyword>
<protein>
    <submittedName>
        <fullName evidence="1">Uncharacterized protein</fullName>
    </submittedName>
</protein>
<dbReference type="EMBL" id="CM042884">
    <property type="protein sequence ID" value="KAI4368594.1"/>
    <property type="molecule type" value="Genomic_DNA"/>
</dbReference>
<accession>A0ACB9QPV3</accession>
<organism evidence="1 2">
    <name type="scientific">Melastoma candidum</name>
    <dbReference type="NCBI Taxonomy" id="119954"/>
    <lineage>
        <taxon>Eukaryota</taxon>
        <taxon>Viridiplantae</taxon>
        <taxon>Streptophyta</taxon>
        <taxon>Embryophyta</taxon>
        <taxon>Tracheophyta</taxon>
        <taxon>Spermatophyta</taxon>
        <taxon>Magnoliopsida</taxon>
        <taxon>eudicotyledons</taxon>
        <taxon>Gunneridae</taxon>
        <taxon>Pentapetalae</taxon>
        <taxon>rosids</taxon>
        <taxon>malvids</taxon>
        <taxon>Myrtales</taxon>
        <taxon>Melastomataceae</taxon>
        <taxon>Melastomatoideae</taxon>
        <taxon>Melastomateae</taxon>
        <taxon>Melastoma</taxon>
    </lineage>
</organism>
<reference evidence="2" key="1">
    <citation type="journal article" date="2023" name="Front. Plant Sci.">
        <title>Chromosomal-level genome assembly of Melastoma candidum provides insights into trichome evolution.</title>
        <authorList>
            <person name="Zhong Y."/>
            <person name="Wu W."/>
            <person name="Sun C."/>
            <person name="Zou P."/>
            <person name="Liu Y."/>
            <person name="Dai S."/>
            <person name="Zhou R."/>
        </authorList>
    </citation>
    <scope>NUCLEOTIDE SEQUENCE [LARGE SCALE GENOMIC DNA]</scope>
</reference>
<sequence>MDSTSPSLMPPIPSLRSPHTTHQLSPTARSPLLVLTRTARPSFLPHYALFLTFLVCAFVISSLPRRSPPLTSGSPSSVVPLLPLHLVAPGPSTDSQSPVSKGVDFGEERKSEKKKKKKKQGGWLRKMKGCDLYDGRWVRDEVGGYPLYGQGSCPFIDEAFDCFGNGRRDSDYAMYRWQPFDCDVPRLDGRKMLRILRGKRLVFVGDSLNRNMWESLVCILRDVVRDKRGVFEVSGSEEFRTETSYSFIFKEYNCSVEFFQSPFLVQESEVKEANGSRRETLRLDMVENQSDKYKDADYLIYNTGHWWTHEKTSRGTDYYQEGSRVYDHLNVKVAFRKALTTWASWIDLNTDPSRTLVFFRGYSFAHFRDGHWDTGGKCDVIKEPRMGDKYTPKYPTKMKILESVMKGMKTRVMYLNVTRMTGFREDGHPSLYRKRNQTEEERKYQDCSHWCLPGVPDIWNELLYTEILIREAENRRNKGL</sequence>
<dbReference type="Proteomes" id="UP001057402">
    <property type="component" value="Chromosome 5"/>
</dbReference>